<evidence type="ECO:0000313" key="8">
    <source>
        <dbReference type="EMBL" id="NWJ44623.1"/>
    </source>
</evidence>
<feature type="domain" description="Peptidase S8/S53" evidence="7">
    <location>
        <begin position="205"/>
        <end position="344"/>
    </location>
</feature>
<dbReference type="PROSITE" id="PS00138">
    <property type="entry name" value="SUBTILASE_SER"/>
    <property type="match status" value="1"/>
</dbReference>
<evidence type="ECO:0000256" key="1">
    <source>
        <dbReference type="ARBA" id="ARBA00011073"/>
    </source>
</evidence>
<dbReference type="Gene3D" id="2.60.120.560">
    <property type="entry name" value="Exo-inulinase, domain 1"/>
    <property type="match status" value="1"/>
</dbReference>
<feature type="active site" description="Charge relay system" evidence="5">
    <location>
        <position position="531"/>
    </location>
</feature>
<reference evidence="8 10" key="1">
    <citation type="submission" date="2020-06" db="EMBL/GenBank/DDBJ databases">
        <title>Anoxygenic phototrophic Chloroflexota member uses a Type I reaction center.</title>
        <authorList>
            <person name="Tsuji J.M."/>
            <person name="Shaw N.A."/>
            <person name="Nagashima S."/>
            <person name="Venkiteswaran J."/>
            <person name="Schiff S.L."/>
            <person name="Hanada S."/>
            <person name="Tank M."/>
            <person name="Neufeld J.D."/>
        </authorList>
    </citation>
    <scope>NUCLEOTIDE SEQUENCE [LARGE SCALE GENOMIC DNA]</scope>
    <source>
        <strain evidence="8">L227-S17</strain>
    </source>
</reference>
<evidence type="ECO:0000256" key="3">
    <source>
        <dbReference type="ARBA" id="ARBA00022801"/>
    </source>
</evidence>
<dbReference type="PRINTS" id="PR00723">
    <property type="entry name" value="SUBTILISIN"/>
</dbReference>
<dbReference type="Proteomes" id="UP000521676">
    <property type="component" value="Unassembled WGS sequence"/>
</dbReference>
<sequence length="836" mass="89323">MPIRKFKVVFLLLITLLVGLLMQACGPEPTPAPTPEPVPKESKIDTVLLGVLVKYATAEGTKEQKLQLAIDYARQQNIIDNQDEVNFELELNDPTAQKPVTEKVTTMGGRVTNSASEGNIVKLRVKVPVKVFVDYVNSSSQDNYLSDLAGFKGVIGINLLYPRTIQEFNGLPQTLEALQQVGNLAKNEGVKIMQTDKWQQAGFTGKGVRVGIIDGGFKFFQDLQGSYLPRDFNPVDIDKEVGGDGMLEDDVHGSAVSEIIYSHAPDAQYFAAAIDGSDDQFSRAISYMVSQKVNIISISMGGHGTAGDGSSFLEKQIERVRQENGILFVFSAGNEGSSHYTAYYEPDSSGCHQFAPGVTRMALGNPSSAPFPGYVMLNWEQWLNGGINPNATDLDLFITDINGTTLISSTGDQRSRTPKEYVPLKLNPGQLVYIKACAKRTGGKVERFRLHIFSHDLPLQFVVPRIAVADPASSKGALAVGATNYKTDAIEYYSSQGPLTNGVFKPEISAPASVSSGAYEEEGSSNFPGTSAACPQVSGMAAVLKSANPNLSIDDFTTVVLEHVKDLGPVGPDVAFGYGRADAGSNPGAANAKPQGKLPPAPAPNKEPDINPIVIVTLNSRFAYPTPVATPRKVVATTSAGTANTTSAPITDAPITPQPVGNVAFEDLFKDTNSGLPNGGATLYQNGRYSVKATTSQLVWGVYPNNKIQPQSFSAEVSVQGINSDAGLYGLVFWYQNPSSYYLASVTGSGQVQVSQFNNGNWKEILPWTKIGAWKAGASNRFTIQTTDGGLKIFVNNQAVNAQPLKASGSGSIGFAAGSYGGAVEASFTQFRLTTR</sequence>
<evidence type="ECO:0000313" key="11">
    <source>
        <dbReference type="Proteomes" id="UP001431572"/>
    </source>
</evidence>
<evidence type="ECO:0000256" key="4">
    <source>
        <dbReference type="ARBA" id="ARBA00022825"/>
    </source>
</evidence>
<dbReference type="RefSeq" id="WP_341468400.1">
    <property type="nucleotide sequence ID" value="NZ_CP128399.1"/>
</dbReference>
<feature type="region of interest" description="Disordered" evidence="6">
    <location>
        <begin position="585"/>
        <end position="606"/>
    </location>
</feature>
<evidence type="ECO:0000313" key="10">
    <source>
        <dbReference type="Proteomes" id="UP000521676"/>
    </source>
</evidence>
<dbReference type="Proteomes" id="UP001431572">
    <property type="component" value="Chromosome 1"/>
</dbReference>
<keyword evidence="2 5" id="KW-0645">Protease</keyword>
<dbReference type="AlphaFoldDB" id="A0A8T7LUR1"/>
<keyword evidence="3 5" id="KW-0378">Hydrolase</keyword>
<proteinExistence type="inferred from homology"/>
<dbReference type="GO" id="GO:0006508">
    <property type="term" value="P:proteolysis"/>
    <property type="evidence" value="ECO:0007669"/>
    <property type="project" value="UniProtKB-KW"/>
</dbReference>
<dbReference type="PROSITE" id="PS51892">
    <property type="entry name" value="SUBTILASE"/>
    <property type="match status" value="1"/>
</dbReference>
<dbReference type="PANTHER" id="PTHR43806:SF67">
    <property type="entry name" value="EGF-LIKE DOMAIN-CONTAINING PROTEIN"/>
    <property type="match status" value="1"/>
</dbReference>
<evidence type="ECO:0000313" key="9">
    <source>
        <dbReference type="EMBL" id="WJW66512.1"/>
    </source>
</evidence>
<gene>
    <name evidence="8" type="ORF">HXX08_01975</name>
    <name evidence="9" type="ORF">OZ401_002315</name>
</gene>
<evidence type="ECO:0000259" key="7">
    <source>
        <dbReference type="Pfam" id="PF00082"/>
    </source>
</evidence>
<accession>A0A8T7LUR1</accession>
<feature type="active site" description="Charge relay system" evidence="5">
    <location>
        <position position="214"/>
    </location>
</feature>
<reference evidence="9" key="2">
    <citation type="journal article" date="2024" name="Nature">
        <title>Anoxygenic phototroph of the Chloroflexota uses a type I reaction centre.</title>
        <authorList>
            <person name="Tsuji J.M."/>
            <person name="Shaw N.A."/>
            <person name="Nagashima S."/>
            <person name="Venkiteswaran J.J."/>
            <person name="Schiff S.L."/>
            <person name="Watanabe T."/>
            <person name="Fukui M."/>
            <person name="Hanada S."/>
            <person name="Tank M."/>
            <person name="Neufeld J.D."/>
        </authorList>
    </citation>
    <scope>NUCLEOTIDE SEQUENCE</scope>
    <source>
        <strain evidence="9">L227-S17</strain>
    </source>
</reference>
<evidence type="ECO:0000256" key="2">
    <source>
        <dbReference type="ARBA" id="ARBA00022670"/>
    </source>
</evidence>
<keyword evidence="11" id="KW-1185">Reference proteome</keyword>
<dbReference type="SUPFAM" id="SSF52743">
    <property type="entry name" value="Subtilisin-like"/>
    <property type="match status" value="1"/>
</dbReference>
<comment type="similarity">
    <text evidence="1 5">Belongs to the peptidase S8 family.</text>
</comment>
<dbReference type="PROSITE" id="PS51257">
    <property type="entry name" value="PROKAR_LIPOPROTEIN"/>
    <property type="match status" value="1"/>
</dbReference>
<name>A0A8T7LUR1_9CHLR</name>
<dbReference type="Pfam" id="PF00082">
    <property type="entry name" value="Peptidase_S8"/>
    <property type="match status" value="2"/>
</dbReference>
<dbReference type="Gene3D" id="3.40.50.200">
    <property type="entry name" value="Peptidase S8/S53 domain"/>
    <property type="match status" value="2"/>
</dbReference>
<dbReference type="EMBL" id="CP128399">
    <property type="protein sequence ID" value="WJW66512.1"/>
    <property type="molecule type" value="Genomic_DNA"/>
</dbReference>
<dbReference type="InterPro" id="IPR036852">
    <property type="entry name" value="Peptidase_S8/S53_dom_sf"/>
</dbReference>
<dbReference type="InterPro" id="IPR050131">
    <property type="entry name" value="Peptidase_S8_subtilisin-like"/>
</dbReference>
<dbReference type="InterPro" id="IPR015500">
    <property type="entry name" value="Peptidase_S8_subtilisin-rel"/>
</dbReference>
<dbReference type="InterPro" id="IPR000209">
    <property type="entry name" value="Peptidase_S8/S53_dom"/>
</dbReference>
<dbReference type="EMBL" id="JACATZ010000001">
    <property type="protein sequence ID" value="NWJ44623.1"/>
    <property type="molecule type" value="Genomic_DNA"/>
</dbReference>
<feature type="active site" description="Charge relay system" evidence="5">
    <location>
        <position position="252"/>
    </location>
</feature>
<dbReference type="PANTHER" id="PTHR43806">
    <property type="entry name" value="PEPTIDASE S8"/>
    <property type="match status" value="1"/>
</dbReference>
<organism evidence="8 10">
    <name type="scientific">Candidatus Chlorohelix allophototropha</name>
    <dbReference type="NCBI Taxonomy" id="3003348"/>
    <lineage>
        <taxon>Bacteria</taxon>
        <taxon>Bacillati</taxon>
        <taxon>Chloroflexota</taxon>
        <taxon>Chloroflexia</taxon>
        <taxon>Candidatus Chloroheliales</taxon>
        <taxon>Candidatus Chloroheliaceae</taxon>
        <taxon>Candidatus Chlorohelix</taxon>
    </lineage>
</organism>
<evidence type="ECO:0000256" key="6">
    <source>
        <dbReference type="SAM" id="MobiDB-lite"/>
    </source>
</evidence>
<keyword evidence="4 5" id="KW-0720">Serine protease</keyword>
<protein>
    <submittedName>
        <fullName evidence="8">S8 family serine peptidase</fullName>
    </submittedName>
</protein>
<evidence type="ECO:0000256" key="5">
    <source>
        <dbReference type="PROSITE-ProRule" id="PRU01240"/>
    </source>
</evidence>
<dbReference type="InterPro" id="IPR023828">
    <property type="entry name" value="Peptidase_S8_Ser-AS"/>
</dbReference>
<dbReference type="GO" id="GO:0004252">
    <property type="term" value="F:serine-type endopeptidase activity"/>
    <property type="evidence" value="ECO:0007669"/>
    <property type="project" value="UniProtKB-UniRule"/>
</dbReference>
<feature type="domain" description="Peptidase S8/S53" evidence="7">
    <location>
        <begin position="468"/>
        <end position="579"/>
    </location>
</feature>